<name>W5WPJ8_9PSEU</name>
<dbReference type="OrthoDB" id="9808524at2"/>
<dbReference type="Pfam" id="PF07681">
    <property type="entry name" value="DoxX"/>
    <property type="match status" value="1"/>
</dbReference>
<evidence type="ECO:0000256" key="1">
    <source>
        <dbReference type="ARBA" id="ARBA00004651"/>
    </source>
</evidence>
<dbReference type="eggNOG" id="COG2259">
    <property type="taxonomic scope" value="Bacteria"/>
</dbReference>
<feature type="transmembrane region" description="Helical" evidence="7">
    <location>
        <begin position="101"/>
        <end position="120"/>
    </location>
</feature>
<dbReference type="STRING" id="1449976.KALB_6751"/>
<sequence>MRLLDQAREPVLSLFRLIVGALFVCHGAASLFGVLGSKGAVAFPVWPSWWAAAIQLVGGALVALGLFTRIAALICSGSMAYAYFTAHAPKGFFPLLNQGELSVLFCWAFLLIVVIGPGAWSVDRLLRRATANSSRPAVGAAVTE</sequence>
<feature type="transmembrane region" description="Helical" evidence="7">
    <location>
        <begin position="12"/>
        <end position="35"/>
    </location>
</feature>
<evidence type="ECO:0000256" key="6">
    <source>
        <dbReference type="ARBA" id="ARBA00023136"/>
    </source>
</evidence>
<evidence type="ECO:0008006" key="10">
    <source>
        <dbReference type="Google" id="ProtNLM"/>
    </source>
</evidence>
<evidence type="ECO:0000313" key="9">
    <source>
        <dbReference type="Proteomes" id="UP000019225"/>
    </source>
</evidence>
<evidence type="ECO:0000256" key="2">
    <source>
        <dbReference type="ARBA" id="ARBA00006679"/>
    </source>
</evidence>
<proteinExistence type="inferred from homology"/>
<evidence type="ECO:0000313" key="8">
    <source>
        <dbReference type="EMBL" id="AHI00110.1"/>
    </source>
</evidence>
<evidence type="ECO:0000256" key="3">
    <source>
        <dbReference type="ARBA" id="ARBA00022475"/>
    </source>
</evidence>
<organism evidence="8 9">
    <name type="scientific">Kutzneria albida DSM 43870</name>
    <dbReference type="NCBI Taxonomy" id="1449976"/>
    <lineage>
        <taxon>Bacteria</taxon>
        <taxon>Bacillati</taxon>
        <taxon>Actinomycetota</taxon>
        <taxon>Actinomycetes</taxon>
        <taxon>Pseudonocardiales</taxon>
        <taxon>Pseudonocardiaceae</taxon>
        <taxon>Kutzneria</taxon>
    </lineage>
</organism>
<dbReference type="Proteomes" id="UP000019225">
    <property type="component" value="Chromosome"/>
</dbReference>
<feature type="transmembrane region" description="Helical" evidence="7">
    <location>
        <begin position="47"/>
        <end position="64"/>
    </location>
</feature>
<feature type="transmembrane region" description="Helical" evidence="7">
    <location>
        <begin position="71"/>
        <end position="89"/>
    </location>
</feature>
<dbReference type="AlphaFoldDB" id="W5WPJ8"/>
<evidence type="ECO:0000256" key="4">
    <source>
        <dbReference type="ARBA" id="ARBA00022692"/>
    </source>
</evidence>
<keyword evidence="5 7" id="KW-1133">Transmembrane helix</keyword>
<keyword evidence="6 7" id="KW-0472">Membrane</keyword>
<dbReference type="PATRIC" id="fig|1449976.3.peg.6780"/>
<keyword evidence="4 7" id="KW-0812">Transmembrane</keyword>
<dbReference type="PANTHER" id="PTHR33452">
    <property type="entry name" value="OXIDOREDUCTASE CATD-RELATED"/>
    <property type="match status" value="1"/>
</dbReference>
<reference evidence="8 9" key="1">
    <citation type="journal article" date="2014" name="BMC Genomics">
        <title>Complete genome sequence of producer of the glycopeptide antibiotic Aculeximycin Kutzneria albida DSM 43870T, a representative of minor genus of Pseudonocardiaceae.</title>
        <authorList>
            <person name="Rebets Y."/>
            <person name="Tokovenko B."/>
            <person name="Lushchyk I."/>
            <person name="Ruckert C."/>
            <person name="Zaburannyi N."/>
            <person name="Bechthold A."/>
            <person name="Kalinowski J."/>
            <person name="Luzhetskyy A."/>
        </authorList>
    </citation>
    <scope>NUCLEOTIDE SEQUENCE [LARGE SCALE GENOMIC DNA]</scope>
    <source>
        <strain evidence="8">DSM 43870</strain>
    </source>
</reference>
<protein>
    <recommendedName>
        <fullName evidence="10">DoxX family protein</fullName>
    </recommendedName>
</protein>
<evidence type="ECO:0000256" key="7">
    <source>
        <dbReference type="SAM" id="Phobius"/>
    </source>
</evidence>
<keyword evidence="9" id="KW-1185">Reference proteome</keyword>
<evidence type="ECO:0000256" key="5">
    <source>
        <dbReference type="ARBA" id="ARBA00022989"/>
    </source>
</evidence>
<comment type="similarity">
    <text evidence="2">Belongs to the DoxX family.</text>
</comment>
<dbReference type="EMBL" id="CP007155">
    <property type="protein sequence ID" value="AHI00110.1"/>
    <property type="molecule type" value="Genomic_DNA"/>
</dbReference>
<comment type="subcellular location">
    <subcellularLocation>
        <location evidence="1">Cell membrane</location>
        <topology evidence="1">Multi-pass membrane protein</topology>
    </subcellularLocation>
</comment>
<keyword evidence="3" id="KW-1003">Cell membrane</keyword>
<dbReference type="InterPro" id="IPR032808">
    <property type="entry name" value="DoxX"/>
</dbReference>
<gene>
    <name evidence="8" type="ORF">KALB_6751</name>
</gene>
<dbReference type="PANTHER" id="PTHR33452:SF4">
    <property type="entry name" value="BLL4328 PROTEIN"/>
    <property type="match status" value="1"/>
</dbReference>
<dbReference type="InterPro" id="IPR051907">
    <property type="entry name" value="DoxX-like_oxidoreductase"/>
</dbReference>
<accession>W5WPJ8</accession>
<dbReference type="GO" id="GO:0005886">
    <property type="term" value="C:plasma membrane"/>
    <property type="evidence" value="ECO:0007669"/>
    <property type="project" value="UniProtKB-SubCell"/>
</dbReference>
<dbReference type="RefSeq" id="WP_025359985.1">
    <property type="nucleotide sequence ID" value="NZ_CP007155.1"/>
</dbReference>
<dbReference type="HOGENOM" id="CLU_058421_2_0_11"/>
<dbReference type="KEGG" id="kal:KALB_6751"/>